<dbReference type="Gene3D" id="3.40.50.720">
    <property type="entry name" value="NAD(P)-binding Rossmann-like Domain"/>
    <property type="match status" value="1"/>
</dbReference>
<comment type="similarity">
    <text evidence="1">Belongs to the short-chain dehydrogenases/reductases (SDR) family.</text>
</comment>
<dbReference type="Pfam" id="PF00106">
    <property type="entry name" value="adh_short"/>
    <property type="match status" value="1"/>
</dbReference>
<dbReference type="RefSeq" id="WP_379786572.1">
    <property type="nucleotide sequence ID" value="NZ_JBHSMU010000019.1"/>
</dbReference>
<dbReference type="PANTHER" id="PTHR42820:SF1">
    <property type="entry name" value="SHORT-CHAIN DEHYDROGENASE_REDUCTASE FAMILY PROTEIN"/>
    <property type="match status" value="1"/>
</dbReference>
<evidence type="ECO:0000313" key="3">
    <source>
        <dbReference type="Proteomes" id="UP001596050"/>
    </source>
</evidence>
<dbReference type="EMBL" id="JBHSMU010000019">
    <property type="protein sequence ID" value="MFC5463092.1"/>
    <property type="molecule type" value="Genomic_DNA"/>
</dbReference>
<dbReference type="PRINTS" id="PR00080">
    <property type="entry name" value="SDRFAMILY"/>
</dbReference>
<dbReference type="PANTHER" id="PTHR42820">
    <property type="entry name" value="SHORT-CHAIN DEHYDROGENASE REDUCTASE"/>
    <property type="match status" value="1"/>
</dbReference>
<accession>A0ABW0LDS9</accession>
<evidence type="ECO:0000313" key="2">
    <source>
        <dbReference type="EMBL" id="MFC5463092.1"/>
    </source>
</evidence>
<dbReference type="InterPro" id="IPR002347">
    <property type="entry name" value="SDR_fam"/>
</dbReference>
<protein>
    <submittedName>
        <fullName evidence="2">SDR family NAD(P)-dependent oxidoreductase</fullName>
    </submittedName>
</protein>
<keyword evidence="3" id="KW-1185">Reference proteome</keyword>
<evidence type="ECO:0000256" key="1">
    <source>
        <dbReference type="RuleBase" id="RU000363"/>
    </source>
</evidence>
<proteinExistence type="inferred from homology"/>
<dbReference type="Proteomes" id="UP001596050">
    <property type="component" value="Unassembled WGS sequence"/>
</dbReference>
<dbReference type="InterPro" id="IPR036291">
    <property type="entry name" value="NAD(P)-bd_dom_sf"/>
</dbReference>
<comment type="caution">
    <text evidence="2">The sequence shown here is derived from an EMBL/GenBank/DDBJ whole genome shotgun (WGS) entry which is preliminary data.</text>
</comment>
<gene>
    <name evidence="2" type="ORF">ACFPN5_25075</name>
</gene>
<sequence length="181" mass="18900">MKITGQRVAGKVAIITGAAVGMGAAHARLLAAEGAKVVICDISDKEGRATAKEIGENALFVHLDVANEEQWKNAVAAAEAAFGPINVLVNNAGIVALANIDQMTETEYRRLIDVNQIGPFLGMRSVVGSMRKARGGSIINISSVAGFAGLEKLSGYTATKFAIRGMDEGRIDRLGIGQHPG</sequence>
<name>A0ABW0LDS9_9BURK</name>
<organism evidence="2 3">
    <name type="scientific">Massilia niabensis</name>
    <dbReference type="NCBI Taxonomy" id="544910"/>
    <lineage>
        <taxon>Bacteria</taxon>
        <taxon>Pseudomonadati</taxon>
        <taxon>Pseudomonadota</taxon>
        <taxon>Betaproteobacteria</taxon>
        <taxon>Burkholderiales</taxon>
        <taxon>Oxalobacteraceae</taxon>
        <taxon>Telluria group</taxon>
        <taxon>Massilia</taxon>
    </lineage>
</organism>
<dbReference type="SUPFAM" id="SSF51735">
    <property type="entry name" value="NAD(P)-binding Rossmann-fold domains"/>
    <property type="match status" value="1"/>
</dbReference>
<dbReference type="PRINTS" id="PR00081">
    <property type="entry name" value="GDHRDH"/>
</dbReference>
<reference evidence="3" key="1">
    <citation type="journal article" date="2019" name="Int. J. Syst. Evol. Microbiol.">
        <title>The Global Catalogue of Microorganisms (GCM) 10K type strain sequencing project: providing services to taxonomists for standard genome sequencing and annotation.</title>
        <authorList>
            <consortium name="The Broad Institute Genomics Platform"/>
            <consortium name="The Broad Institute Genome Sequencing Center for Infectious Disease"/>
            <person name="Wu L."/>
            <person name="Ma J."/>
        </authorList>
    </citation>
    <scope>NUCLEOTIDE SEQUENCE [LARGE SCALE GENOMIC DNA]</scope>
    <source>
        <strain evidence="3">KACC 12649</strain>
    </source>
</reference>